<evidence type="ECO:0000313" key="1">
    <source>
        <dbReference type="EMBL" id="KAH7853840.1"/>
    </source>
</evidence>
<sequence length="181" mass="19872">MQSDENIEKFLSRLSSSKEIRSFSKSEPSFRVLYYGGSSGSVPFTWESQPGTPKQYPILTSGPNSLPLPPLSPPPSYQFTPSPKTNTAPKKGAKPNLLFAVFPKLVRSKKNHLSPSPLSSASLSSSSSSGSYSSWASTPVNSRSRRSWCLFRTRSNERFGVDEDDHDELKTSQIVGHSCPL</sequence>
<accession>A0ACB7YJY1</accession>
<dbReference type="EMBL" id="CM037161">
    <property type="protein sequence ID" value="KAH7853840.1"/>
    <property type="molecule type" value="Genomic_DNA"/>
</dbReference>
<evidence type="ECO:0000313" key="2">
    <source>
        <dbReference type="Proteomes" id="UP000828048"/>
    </source>
</evidence>
<protein>
    <submittedName>
        <fullName evidence="1">Uncharacterized protein</fullName>
    </submittedName>
</protein>
<reference evidence="1 2" key="1">
    <citation type="journal article" date="2021" name="Hortic Res">
        <title>High-quality reference genome and annotation aids understanding of berry development for evergreen blueberry (Vaccinium darrowii).</title>
        <authorList>
            <person name="Yu J."/>
            <person name="Hulse-Kemp A.M."/>
            <person name="Babiker E."/>
            <person name="Staton M."/>
        </authorList>
    </citation>
    <scope>NUCLEOTIDE SEQUENCE [LARGE SCALE GENOMIC DNA]</scope>
    <source>
        <strain evidence="2">cv. NJ 8807/NJ 8810</strain>
        <tissue evidence="1">Young leaf</tissue>
    </source>
</reference>
<name>A0ACB7YJY1_9ERIC</name>
<proteinExistence type="predicted"/>
<gene>
    <name evidence="1" type="ORF">Vadar_007205</name>
</gene>
<dbReference type="Proteomes" id="UP000828048">
    <property type="component" value="Chromosome 11"/>
</dbReference>
<keyword evidence="2" id="KW-1185">Reference proteome</keyword>
<comment type="caution">
    <text evidence="1">The sequence shown here is derived from an EMBL/GenBank/DDBJ whole genome shotgun (WGS) entry which is preliminary data.</text>
</comment>
<organism evidence="1 2">
    <name type="scientific">Vaccinium darrowii</name>
    <dbReference type="NCBI Taxonomy" id="229202"/>
    <lineage>
        <taxon>Eukaryota</taxon>
        <taxon>Viridiplantae</taxon>
        <taxon>Streptophyta</taxon>
        <taxon>Embryophyta</taxon>
        <taxon>Tracheophyta</taxon>
        <taxon>Spermatophyta</taxon>
        <taxon>Magnoliopsida</taxon>
        <taxon>eudicotyledons</taxon>
        <taxon>Gunneridae</taxon>
        <taxon>Pentapetalae</taxon>
        <taxon>asterids</taxon>
        <taxon>Ericales</taxon>
        <taxon>Ericaceae</taxon>
        <taxon>Vaccinioideae</taxon>
        <taxon>Vaccinieae</taxon>
        <taxon>Vaccinium</taxon>
    </lineage>
</organism>